<feature type="non-terminal residue" evidence="1">
    <location>
        <position position="152"/>
    </location>
</feature>
<dbReference type="Proteomes" id="UP000015453">
    <property type="component" value="Unassembled WGS sequence"/>
</dbReference>
<sequence>MQSVSSRAYRGLRSYWRRRGYERLDGGRAGRRRRRTPIFELPSIAEAPPRRRRFWRLKLTPRIRFRFRFRFSPKKFLVGLRDAYVNMMLKLASAPMISAGYAGSGVSSFGVRPMKEYDERMIVEIYRSIVMAQGQIVPRDAVWIGSEIACRR</sequence>
<name>S8CEE8_9LAMI</name>
<accession>S8CEE8</accession>
<dbReference type="PANTHER" id="PTHR33702:SF5">
    <property type="entry name" value="OS01G0308600 PROTEIN"/>
    <property type="match status" value="1"/>
</dbReference>
<dbReference type="OrthoDB" id="1898021at2759"/>
<evidence type="ECO:0000313" key="1">
    <source>
        <dbReference type="EMBL" id="EPS65324.1"/>
    </source>
</evidence>
<gene>
    <name evidence="1" type="ORF">M569_09453</name>
</gene>
<reference evidence="1 2" key="1">
    <citation type="journal article" date="2013" name="BMC Genomics">
        <title>The miniature genome of a carnivorous plant Genlisea aurea contains a low number of genes and short non-coding sequences.</title>
        <authorList>
            <person name="Leushkin E.V."/>
            <person name="Sutormin R.A."/>
            <person name="Nabieva E.R."/>
            <person name="Penin A.A."/>
            <person name="Kondrashov A.S."/>
            <person name="Logacheva M.D."/>
        </authorList>
    </citation>
    <scope>NUCLEOTIDE SEQUENCE [LARGE SCALE GENOMIC DNA]</scope>
</reference>
<proteinExistence type="predicted"/>
<keyword evidence="2" id="KW-1185">Reference proteome</keyword>
<dbReference type="AlphaFoldDB" id="S8CEE8"/>
<evidence type="ECO:0000313" key="2">
    <source>
        <dbReference type="Proteomes" id="UP000015453"/>
    </source>
</evidence>
<dbReference type="PANTHER" id="PTHR33702">
    <property type="entry name" value="BNAA09G40010D PROTEIN"/>
    <property type="match status" value="1"/>
</dbReference>
<dbReference type="EMBL" id="AUSU01004307">
    <property type="protein sequence ID" value="EPS65324.1"/>
    <property type="molecule type" value="Genomic_DNA"/>
</dbReference>
<organism evidence="1 2">
    <name type="scientific">Genlisea aurea</name>
    <dbReference type="NCBI Taxonomy" id="192259"/>
    <lineage>
        <taxon>Eukaryota</taxon>
        <taxon>Viridiplantae</taxon>
        <taxon>Streptophyta</taxon>
        <taxon>Embryophyta</taxon>
        <taxon>Tracheophyta</taxon>
        <taxon>Spermatophyta</taxon>
        <taxon>Magnoliopsida</taxon>
        <taxon>eudicotyledons</taxon>
        <taxon>Gunneridae</taxon>
        <taxon>Pentapetalae</taxon>
        <taxon>asterids</taxon>
        <taxon>lamiids</taxon>
        <taxon>Lamiales</taxon>
        <taxon>Lentibulariaceae</taxon>
        <taxon>Genlisea</taxon>
    </lineage>
</organism>
<protein>
    <submittedName>
        <fullName evidence="1">Uncharacterized protein</fullName>
    </submittedName>
</protein>
<comment type="caution">
    <text evidence="1">The sequence shown here is derived from an EMBL/GenBank/DDBJ whole genome shotgun (WGS) entry which is preliminary data.</text>
</comment>